<evidence type="ECO:0000313" key="10">
    <source>
        <dbReference type="Proteomes" id="UP000030746"/>
    </source>
</evidence>
<dbReference type="InterPro" id="IPR019775">
    <property type="entry name" value="WD40_repeat_CS"/>
</dbReference>
<evidence type="ECO:0000256" key="6">
    <source>
        <dbReference type="PROSITE-ProRule" id="PRU00221"/>
    </source>
</evidence>
<evidence type="ECO:0000256" key="4">
    <source>
        <dbReference type="ARBA" id="ARBA00023054"/>
    </source>
</evidence>
<protein>
    <recommendedName>
        <fullName evidence="7">Coronin</fullName>
    </recommendedName>
</protein>
<dbReference type="STRING" id="225164.V4BQ21"/>
<evidence type="ECO:0000256" key="7">
    <source>
        <dbReference type="RuleBase" id="RU280818"/>
    </source>
</evidence>
<evidence type="ECO:0000256" key="3">
    <source>
        <dbReference type="ARBA" id="ARBA00022737"/>
    </source>
</evidence>
<proteinExistence type="inferred from homology"/>
<keyword evidence="4" id="KW-0175">Coiled coil</keyword>
<dbReference type="PROSITE" id="PS50082">
    <property type="entry name" value="WD_REPEATS_2"/>
    <property type="match status" value="2"/>
</dbReference>
<organism evidence="9 10">
    <name type="scientific">Lottia gigantea</name>
    <name type="common">Giant owl limpet</name>
    <dbReference type="NCBI Taxonomy" id="225164"/>
    <lineage>
        <taxon>Eukaryota</taxon>
        <taxon>Metazoa</taxon>
        <taxon>Spiralia</taxon>
        <taxon>Lophotrochozoa</taxon>
        <taxon>Mollusca</taxon>
        <taxon>Gastropoda</taxon>
        <taxon>Patellogastropoda</taxon>
        <taxon>Lottioidea</taxon>
        <taxon>Lottiidae</taxon>
        <taxon>Lottia</taxon>
    </lineage>
</organism>
<dbReference type="PROSITE" id="PS00678">
    <property type="entry name" value="WD_REPEATS_1"/>
    <property type="match status" value="2"/>
</dbReference>
<dbReference type="RefSeq" id="XP_009058226.1">
    <property type="nucleotide sequence ID" value="XM_009059978.1"/>
</dbReference>
<dbReference type="CTD" id="20232092"/>
<evidence type="ECO:0000256" key="5">
    <source>
        <dbReference type="ARBA" id="ARBA00023203"/>
    </source>
</evidence>
<dbReference type="InterPro" id="IPR001680">
    <property type="entry name" value="WD40_rpt"/>
</dbReference>
<reference evidence="9 10" key="1">
    <citation type="journal article" date="2013" name="Nature">
        <title>Insights into bilaterian evolution from three spiralian genomes.</title>
        <authorList>
            <person name="Simakov O."/>
            <person name="Marletaz F."/>
            <person name="Cho S.J."/>
            <person name="Edsinger-Gonzales E."/>
            <person name="Havlak P."/>
            <person name="Hellsten U."/>
            <person name="Kuo D.H."/>
            <person name="Larsson T."/>
            <person name="Lv J."/>
            <person name="Arendt D."/>
            <person name="Savage R."/>
            <person name="Osoegawa K."/>
            <person name="de Jong P."/>
            <person name="Grimwood J."/>
            <person name="Chapman J.A."/>
            <person name="Shapiro H."/>
            <person name="Aerts A."/>
            <person name="Otillar R.P."/>
            <person name="Terry A.Y."/>
            <person name="Boore J.L."/>
            <person name="Grigoriev I.V."/>
            <person name="Lindberg D.R."/>
            <person name="Seaver E.C."/>
            <person name="Weisblat D.A."/>
            <person name="Putnam N.H."/>
            <person name="Rokhsar D.S."/>
        </authorList>
    </citation>
    <scope>NUCLEOTIDE SEQUENCE [LARGE SCALE GENOMIC DNA]</scope>
</reference>
<dbReference type="GO" id="GO:0051015">
    <property type="term" value="F:actin filament binding"/>
    <property type="evidence" value="ECO:0007669"/>
    <property type="project" value="TreeGrafter"/>
</dbReference>
<keyword evidence="3 7" id="KW-0677">Repeat</keyword>
<dbReference type="HOGENOM" id="CLU_026859_4_0_1"/>
<dbReference type="PANTHER" id="PTHR10856">
    <property type="entry name" value="CORONIN"/>
    <property type="match status" value="1"/>
</dbReference>
<keyword evidence="10" id="KW-1185">Reference proteome</keyword>
<evidence type="ECO:0000256" key="2">
    <source>
        <dbReference type="ARBA" id="ARBA00022574"/>
    </source>
</evidence>
<evidence type="ECO:0000259" key="8">
    <source>
        <dbReference type="SMART" id="SM01166"/>
    </source>
</evidence>
<dbReference type="FunFam" id="2.130.10.10:FF:000502">
    <property type="entry name" value="Coronin"/>
    <property type="match status" value="1"/>
</dbReference>
<dbReference type="SMART" id="SM01167">
    <property type="entry name" value="DUF1900"/>
    <property type="match status" value="1"/>
</dbReference>
<dbReference type="SMART" id="SM01166">
    <property type="entry name" value="DUF1899"/>
    <property type="match status" value="1"/>
</dbReference>
<dbReference type="AlphaFoldDB" id="V4BQ21"/>
<dbReference type="Pfam" id="PF16300">
    <property type="entry name" value="WD40_4"/>
    <property type="match status" value="1"/>
</dbReference>
<dbReference type="Pfam" id="PF00400">
    <property type="entry name" value="WD40"/>
    <property type="match status" value="3"/>
</dbReference>
<feature type="domain" description="DUF1899" evidence="8">
    <location>
        <begin position="1"/>
        <end position="63"/>
    </location>
</feature>
<dbReference type="KEGG" id="lgi:LOTGIDRAFT_122357"/>
<evidence type="ECO:0000313" key="9">
    <source>
        <dbReference type="EMBL" id="ESO90954.1"/>
    </source>
</evidence>
<name>V4BQ21_LOTGI</name>
<keyword evidence="2 6" id="KW-0853">WD repeat</keyword>
<dbReference type="EMBL" id="KB202284">
    <property type="protein sequence ID" value="ESO90954.1"/>
    <property type="molecule type" value="Genomic_DNA"/>
</dbReference>
<evidence type="ECO:0000256" key="1">
    <source>
        <dbReference type="ARBA" id="ARBA00009482"/>
    </source>
</evidence>
<dbReference type="PROSITE" id="PS50294">
    <property type="entry name" value="WD_REPEATS_REGION"/>
    <property type="match status" value="2"/>
</dbReference>
<dbReference type="PANTHER" id="PTHR10856:SF44">
    <property type="entry name" value="CORONIN"/>
    <property type="match status" value="1"/>
</dbReference>
<dbReference type="Proteomes" id="UP000030746">
    <property type="component" value="Unassembled WGS sequence"/>
</dbReference>
<accession>V4BQ21</accession>
<dbReference type="GeneID" id="20232092"/>
<feature type="repeat" description="WD" evidence="6">
    <location>
        <begin position="72"/>
        <end position="114"/>
    </location>
</feature>
<dbReference type="SMART" id="SM00320">
    <property type="entry name" value="WD40"/>
    <property type="match status" value="4"/>
</dbReference>
<dbReference type="OMA" id="ITSESPW"/>
<gene>
    <name evidence="9" type="ORF">LOTGIDRAFT_122357</name>
</gene>
<dbReference type="InterPro" id="IPR015943">
    <property type="entry name" value="WD40/YVTN_repeat-like_dom_sf"/>
</dbReference>
<dbReference type="SUPFAM" id="SSF50978">
    <property type="entry name" value="WD40 repeat-like"/>
    <property type="match status" value="1"/>
</dbReference>
<dbReference type="InterPro" id="IPR036322">
    <property type="entry name" value="WD40_repeat_dom_sf"/>
</dbReference>
<dbReference type="OrthoDB" id="1850764at2759"/>
<dbReference type="Pfam" id="PF08953">
    <property type="entry name" value="DUF1899"/>
    <property type="match status" value="1"/>
</dbReference>
<dbReference type="Gene3D" id="2.130.10.10">
    <property type="entry name" value="YVTN repeat-like/Quinoprotein amine dehydrogenase"/>
    <property type="match status" value="1"/>
</dbReference>
<sequence>MRSTKFRHVYGSPYRKEQCFENVRITRNAHDSNFCAVNPKSIAVVTESAGGGTFLVLPTDKPGRIDINQPKVCGHSGAIMDIKWSPFNDDIIASCSDDSSIKLWEIPNGGLHSNLSDWLVDLHGHTRKVTYMDWHPSVENILLSASLDYKCVVWNVEQAEPVNIIDCHNDTIFSLSWNNDGSLFSTTCKDKHLRIIDPRMATVAVEAEGHGGAKPSKCVFIKDNRHIFTAGFSRSSDRQYALWDVRKMNSHLVRNTIDYDSGILLPYYDPDLNIVYLAGKGNGNIRYYEIASEEPYIHFLNAYQSSTPQRSLGMMPKRGCDVSKCEVLRFYKLHAAKNLIEPISMICPRKSDKFQEDIYPPTHGTIPSLGPDEWITGQNRDPILVSVAVSIKAC</sequence>
<feature type="repeat" description="WD" evidence="6">
    <location>
        <begin position="122"/>
        <end position="164"/>
    </location>
</feature>
<dbReference type="InterPro" id="IPR015048">
    <property type="entry name" value="DUF1899"/>
</dbReference>
<keyword evidence="5" id="KW-0009">Actin-binding</keyword>
<comment type="similarity">
    <text evidence="1 7">Belongs to the WD repeat coronin family.</text>
</comment>
<dbReference type="InterPro" id="IPR015505">
    <property type="entry name" value="Coronin"/>
</dbReference>